<evidence type="ECO:0000313" key="3">
    <source>
        <dbReference type="Proteomes" id="UP000831787"/>
    </source>
</evidence>
<dbReference type="InterPro" id="IPR010981">
    <property type="entry name" value="SinR/SinI_dimer_dom"/>
</dbReference>
<accession>A0ABY4EMN5</accession>
<dbReference type="InterPro" id="IPR036281">
    <property type="entry name" value="SinR/SinI_dimer_dom_sf"/>
</dbReference>
<reference evidence="2 3" key="1">
    <citation type="submission" date="2022-04" db="EMBL/GenBank/DDBJ databases">
        <title>Halobacillus sp. isolated from saltern.</title>
        <authorList>
            <person name="Won M."/>
            <person name="Lee C.-M."/>
            <person name="Woen H.-Y."/>
            <person name="Kwon S.-W."/>
        </authorList>
    </citation>
    <scope>NUCLEOTIDE SEQUENCE [LARGE SCALE GENOMIC DNA]</scope>
    <source>
        <strain evidence="2 3">SSBR10-3</strain>
    </source>
</reference>
<dbReference type="PROSITE" id="PS51500">
    <property type="entry name" value="SIN"/>
    <property type="match status" value="1"/>
</dbReference>
<dbReference type="SUPFAM" id="SSF47406">
    <property type="entry name" value="SinR repressor dimerisation domain-like"/>
    <property type="match status" value="1"/>
</dbReference>
<evidence type="ECO:0000259" key="1">
    <source>
        <dbReference type="PROSITE" id="PS51500"/>
    </source>
</evidence>
<dbReference type="Pfam" id="PF08671">
    <property type="entry name" value="SinI"/>
    <property type="match status" value="1"/>
</dbReference>
<dbReference type="RefSeq" id="WP_244712544.1">
    <property type="nucleotide sequence ID" value="NZ_CP095073.1"/>
</dbReference>
<gene>
    <name evidence="2" type="ORF">MUN89_07225</name>
</gene>
<proteinExistence type="predicted"/>
<protein>
    <submittedName>
        <fullName evidence="2">Anti-repressor SinI family protein</fullName>
    </submittedName>
</protein>
<dbReference type="EMBL" id="CP095073">
    <property type="protein sequence ID" value="UOQ45714.1"/>
    <property type="molecule type" value="Genomic_DNA"/>
</dbReference>
<evidence type="ECO:0000313" key="2">
    <source>
        <dbReference type="EMBL" id="UOQ45714.1"/>
    </source>
</evidence>
<feature type="domain" description="Sin" evidence="1">
    <location>
        <begin position="1"/>
        <end position="39"/>
    </location>
</feature>
<keyword evidence="3" id="KW-1185">Reference proteome</keyword>
<name>A0ABY4EMN5_9BACI</name>
<dbReference type="Proteomes" id="UP000831787">
    <property type="component" value="Chromosome"/>
</dbReference>
<organism evidence="2 3">
    <name type="scientific">Halobacillus salinarum</name>
    <dbReference type="NCBI Taxonomy" id="2932257"/>
    <lineage>
        <taxon>Bacteria</taxon>
        <taxon>Bacillati</taxon>
        <taxon>Bacillota</taxon>
        <taxon>Bacilli</taxon>
        <taxon>Bacillales</taxon>
        <taxon>Bacillaceae</taxon>
        <taxon>Halobacillus</taxon>
    </lineage>
</organism>
<sequence length="40" mass="4872">MRTHTKMERLDAEWIDLVKQAKRIGLTKEEIRAYLDQKKK</sequence>